<gene>
    <name evidence="5" type="ORF">SAMN02745110_01575</name>
</gene>
<keyword evidence="2" id="KW-0408">Iron</keyword>
<feature type="domain" description="Radical SAM core" evidence="4">
    <location>
        <begin position="53"/>
        <end position="187"/>
    </location>
</feature>
<evidence type="ECO:0000256" key="2">
    <source>
        <dbReference type="ARBA" id="ARBA00023004"/>
    </source>
</evidence>
<evidence type="ECO:0000313" key="5">
    <source>
        <dbReference type="EMBL" id="SJZ78234.1"/>
    </source>
</evidence>
<evidence type="ECO:0000313" key="6">
    <source>
        <dbReference type="Proteomes" id="UP000189857"/>
    </source>
</evidence>
<dbReference type="SUPFAM" id="SSF102114">
    <property type="entry name" value="Radical SAM enzymes"/>
    <property type="match status" value="1"/>
</dbReference>
<dbReference type="Gene3D" id="3.80.30.30">
    <property type="match status" value="1"/>
</dbReference>
<dbReference type="CDD" id="cd01335">
    <property type="entry name" value="Radical_SAM"/>
    <property type="match status" value="1"/>
</dbReference>
<keyword evidence="1" id="KW-0479">Metal-binding</keyword>
<dbReference type="InterPro" id="IPR058240">
    <property type="entry name" value="rSAM_sf"/>
</dbReference>
<dbReference type="AlphaFoldDB" id="A0A1T4NG91"/>
<dbReference type="OrthoDB" id="9785699at2"/>
<proteinExistence type="predicted"/>
<dbReference type="RefSeq" id="WP_078787419.1">
    <property type="nucleotide sequence ID" value="NZ_FMTO01000008.1"/>
</dbReference>
<name>A0A1T4NG91_9FIRM</name>
<dbReference type="GO" id="GO:0051536">
    <property type="term" value="F:iron-sulfur cluster binding"/>
    <property type="evidence" value="ECO:0007669"/>
    <property type="project" value="UniProtKB-KW"/>
</dbReference>
<keyword evidence="3" id="KW-0411">Iron-sulfur</keyword>
<dbReference type="PANTHER" id="PTHR43432:SF5">
    <property type="entry name" value="ELP3_MIAA_NIFB-LIKE RADICAL SAM CORE DOMAIN-CONTAINING PROTEIN"/>
    <property type="match status" value="1"/>
</dbReference>
<organism evidence="5 6">
    <name type="scientific">Eubacterium ruminantium</name>
    <dbReference type="NCBI Taxonomy" id="42322"/>
    <lineage>
        <taxon>Bacteria</taxon>
        <taxon>Bacillati</taxon>
        <taxon>Bacillota</taxon>
        <taxon>Clostridia</taxon>
        <taxon>Eubacteriales</taxon>
        <taxon>Eubacteriaceae</taxon>
        <taxon>Eubacterium</taxon>
    </lineage>
</organism>
<dbReference type="GO" id="GO:0016829">
    <property type="term" value="F:lyase activity"/>
    <property type="evidence" value="ECO:0007669"/>
    <property type="project" value="UniProtKB-KW"/>
</dbReference>
<accession>A0A1T4NG91</accession>
<evidence type="ECO:0000259" key="4">
    <source>
        <dbReference type="Pfam" id="PF04055"/>
    </source>
</evidence>
<dbReference type="GO" id="GO:0046872">
    <property type="term" value="F:metal ion binding"/>
    <property type="evidence" value="ECO:0007669"/>
    <property type="project" value="UniProtKB-KW"/>
</dbReference>
<keyword evidence="5" id="KW-0456">Lyase</keyword>
<reference evidence="5 6" key="1">
    <citation type="submission" date="2017-02" db="EMBL/GenBank/DDBJ databases">
        <authorList>
            <person name="Peterson S.W."/>
        </authorList>
    </citation>
    <scope>NUCLEOTIDE SEQUENCE [LARGE SCALE GENOMIC DNA]</scope>
    <source>
        <strain evidence="5 6">ATCC 17233</strain>
    </source>
</reference>
<dbReference type="PANTHER" id="PTHR43432">
    <property type="entry name" value="SLR0285 PROTEIN"/>
    <property type="match status" value="1"/>
</dbReference>
<dbReference type="Pfam" id="PF04055">
    <property type="entry name" value="Radical_SAM"/>
    <property type="match status" value="1"/>
</dbReference>
<protein>
    <submittedName>
        <fullName evidence="5">DNA repair photolyase</fullName>
    </submittedName>
</protein>
<dbReference type="EMBL" id="FUXA01000009">
    <property type="protein sequence ID" value="SJZ78234.1"/>
    <property type="molecule type" value="Genomic_DNA"/>
</dbReference>
<evidence type="ECO:0000256" key="3">
    <source>
        <dbReference type="ARBA" id="ARBA00023014"/>
    </source>
</evidence>
<dbReference type="InterPro" id="IPR007197">
    <property type="entry name" value="rSAM"/>
</dbReference>
<dbReference type="InterPro" id="IPR040086">
    <property type="entry name" value="MJ0683-like"/>
</dbReference>
<keyword evidence="6" id="KW-1185">Reference proteome</keyword>
<sequence length="291" mass="33223">MHYVEAKTVLTPQNGYSPYHGSTEKSIYCEGLRKPYSKGFDDYFDVEIKKNAPDLLAKALARKRTRGMVIVGNIVDPYMSLEKDEKIMRESLMVIGRYDFGVSVTTRNTLILRDIDICEDINRNSKVVVNIPIETLSDDISEKICVGASPVSERFRMIETLLDKGITVVVLIQPLIPFINDRENDIEKLLDKLSKYNISGIDPGNMLLTLRAGVGHNFHQMYSESFPEEYKEFYSSYGKSEVIAVRENEKLYKMMASFANEKGIIFGKSDVDKLNRSYENKTEGRQLSFFS</sequence>
<evidence type="ECO:0000256" key="1">
    <source>
        <dbReference type="ARBA" id="ARBA00022723"/>
    </source>
</evidence>
<dbReference type="Proteomes" id="UP000189857">
    <property type="component" value="Unassembled WGS sequence"/>
</dbReference>